<dbReference type="InterPro" id="IPR005135">
    <property type="entry name" value="Endo/exonuclease/phosphatase"/>
</dbReference>
<keyword evidence="2" id="KW-0863">Zinc-finger</keyword>
<dbReference type="SUPFAM" id="SSF57903">
    <property type="entry name" value="FYVE/PHD zinc finger"/>
    <property type="match status" value="1"/>
</dbReference>
<evidence type="ECO:0000256" key="4">
    <source>
        <dbReference type="SAM" id="MobiDB-lite"/>
    </source>
</evidence>
<dbReference type="OrthoDB" id="6142893at2759"/>
<dbReference type="Proteomes" id="UP000683360">
    <property type="component" value="Unassembled WGS sequence"/>
</dbReference>
<evidence type="ECO:0000256" key="2">
    <source>
        <dbReference type="ARBA" id="ARBA00022771"/>
    </source>
</evidence>
<dbReference type="Gene3D" id="3.30.40.10">
    <property type="entry name" value="Zinc/RING finger domain, C3HC4 (zinc finger)"/>
    <property type="match status" value="1"/>
</dbReference>
<sequence>MYQNNYRGDREVGQLGNWQESNVYSCKTVSNTATKNKKSNSNSSINEKTVDYELNKRKAVSKKLDAAERLYTVKTEISPGNLVLIFSAAAYEEFKVITQSVVNNTGLQINKTETKDKLGAIVSESLAIRNGSTKLFVLNFFNTTTKVLLNGNQSYIKEFITTALGDILCILDRNSKFSLINNQIREYCKMFLDNTQQSNLDTASKDEQGVQILSKKSMVSSKQQTVGTCSNIKSKTIQSDILCPTCKKVCGNDSKAVECDICNVWVHYSCEKLGLSDIHVIENDLTAEYICISCKQLRALQADCVAGGSISDNSNDSNKGEEMPRSSLSSADINPMAREKELAASRAYAIKLENDIRDLEHSLLIQKQKQSSSVNADFNRQSPFSDNSNKSESENLKVGFLRQRMRQMELEICKQDNKISNLSDKLLDLRFDNNNQSTRSRQRQNRGRQNNANKYSRNERSQFDRHSENKHCKFQNDFADFSGGMSFRHDESQPNSLHIDTSGSENETNSVGEIKMSNTSKEKISREIGANIYTPKKANETSTAEVPTSSTGKVGLHTERQFNDAHNGSIHKNVGKDIHVQEPHDNEISIDSVLNILSFNIEGFLSNNMYLSMLEKRADIIMLQEHWLHNREKQVLEEFLTDFLCLVKCFDDDKTNDPTERRRGHAGVAICVNKKLQNLVELLPDGCNRVIAIRLNVKQPLVLICVYMPTRGGNITIEDFKTVLDELSEMIEKYLPTSDIIIGGDMNASLHRNERKIPRDIVFDEFLKSNGLSIPSTCKKQKRLTEFSDVAEVETAENIENILTKFSDIIVTTAESLCPKRKKKFKRKRDWTPEMTEIVKEGKFYYWKWKNEASILGAWAEYFEDLASPSVQDRFDSKFFNLVNNDIEILTDIFLSTREPIQEVTEYELNKCILSFKNGKAQMLINSP</sequence>
<feature type="compositionally biased region" description="Basic and acidic residues" evidence="4">
    <location>
        <begin position="456"/>
        <end position="470"/>
    </location>
</feature>
<organism evidence="6 7">
    <name type="scientific">Mytilus edulis</name>
    <name type="common">Blue mussel</name>
    <dbReference type="NCBI Taxonomy" id="6550"/>
    <lineage>
        <taxon>Eukaryota</taxon>
        <taxon>Metazoa</taxon>
        <taxon>Spiralia</taxon>
        <taxon>Lophotrochozoa</taxon>
        <taxon>Mollusca</taxon>
        <taxon>Bivalvia</taxon>
        <taxon>Autobranchia</taxon>
        <taxon>Pteriomorphia</taxon>
        <taxon>Mytilida</taxon>
        <taxon>Mytiloidea</taxon>
        <taxon>Mytilidae</taxon>
        <taxon>Mytilinae</taxon>
        <taxon>Mytilus</taxon>
    </lineage>
</organism>
<feature type="region of interest" description="Disordered" evidence="4">
    <location>
        <begin position="484"/>
        <end position="510"/>
    </location>
</feature>
<evidence type="ECO:0000259" key="5">
    <source>
        <dbReference type="SMART" id="SM00249"/>
    </source>
</evidence>
<dbReference type="GO" id="GO:0008270">
    <property type="term" value="F:zinc ion binding"/>
    <property type="evidence" value="ECO:0007669"/>
    <property type="project" value="UniProtKB-KW"/>
</dbReference>
<feature type="compositionally biased region" description="Polar residues" evidence="4">
    <location>
        <begin position="374"/>
        <end position="388"/>
    </location>
</feature>
<gene>
    <name evidence="6" type="ORF">MEDL_37992</name>
</gene>
<protein>
    <recommendedName>
        <fullName evidence="5">Zinc finger PHD-type domain-containing protein</fullName>
    </recommendedName>
</protein>
<dbReference type="InterPro" id="IPR011011">
    <property type="entry name" value="Znf_FYVE_PHD"/>
</dbReference>
<dbReference type="InterPro" id="IPR013083">
    <property type="entry name" value="Znf_RING/FYVE/PHD"/>
</dbReference>
<dbReference type="CDD" id="cd15489">
    <property type="entry name" value="PHD_SF"/>
    <property type="match status" value="1"/>
</dbReference>
<dbReference type="Gene3D" id="3.60.10.10">
    <property type="entry name" value="Endonuclease/exonuclease/phosphatase"/>
    <property type="match status" value="1"/>
</dbReference>
<feature type="region of interest" description="Disordered" evidence="4">
    <location>
        <begin position="370"/>
        <end position="392"/>
    </location>
</feature>
<dbReference type="InterPro" id="IPR036691">
    <property type="entry name" value="Endo/exonu/phosph_ase_sf"/>
</dbReference>
<name>A0A8S3T2K2_MYTED</name>
<evidence type="ECO:0000313" key="7">
    <source>
        <dbReference type="Proteomes" id="UP000683360"/>
    </source>
</evidence>
<reference evidence="6" key="1">
    <citation type="submission" date="2021-03" db="EMBL/GenBank/DDBJ databases">
        <authorList>
            <person name="Bekaert M."/>
        </authorList>
    </citation>
    <scope>NUCLEOTIDE SEQUENCE</scope>
</reference>
<evidence type="ECO:0000256" key="1">
    <source>
        <dbReference type="ARBA" id="ARBA00022723"/>
    </source>
</evidence>
<dbReference type="EMBL" id="CAJPWZ010001819">
    <property type="protein sequence ID" value="CAG2224819.1"/>
    <property type="molecule type" value="Genomic_DNA"/>
</dbReference>
<feature type="region of interest" description="Disordered" evidence="4">
    <location>
        <begin position="311"/>
        <end position="334"/>
    </location>
</feature>
<keyword evidence="3" id="KW-0862">Zinc</keyword>
<accession>A0A8S3T2K2</accession>
<evidence type="ECO:0000313" key="6">
    <source>
        <dbReference type="EMBL" id="CAG2224819.1"/>
    </source>
</evidence>
<keyword evidence="1" id="KW-0479">Metal-binding</keyword>
<dbReference type="InterPro" id="IPR001965">
    <property type="entry name" value="Znf_PHD"/>
</dbReference>
<comment type="caution">
    <text evidence="6">The sequence shown here is derived from an EMBL/GenBank/DDBJ whole genome shotgun (WGS) entry which is preliminary data.</text>
</comment>
<feature type="domain" description="Zinc finger PHD-type" evidence="5">
    <location>
        <begin position="242"/>
        <end position="295"/>
    </location>
</feature>
<dbReference type="AlphaFoldDB" id="A0A8S3T2K2"/>
<dbReference type="Pfam" id="PF03372">
    <property type="entry name" value="Exo_endo_phos"/>
    <property type="match status" value="1"/>
</dbReference>
<dbReference type="SMART" id="SM00249">
    <property type="entry name" value="PHD"/>
    <property type="match status" value="1"/>
</dbReference>
<evidence type="ECO:0000256" key="3">
    <source>
        <dbReference type="ARBA" id="ARBA00022833"/>
    </source>
</evidence>
<feature type="region of interest" description="Disordered" evidence="4">
    <location>
        <begin position="431"/>
        <end position="470"/>
    </location>
</feature>
<dbReference type="SUPFAM" id="SSF56219">
    <property type="entry name" value="DNase I-like"/>
    <property type="match status" value="1"/>
</dbReference>
<keyword evidence="7" id="KW-1185">Reference proteome</keyword>
<feature type="compositionally biased region" description="Polar residues" evidence="4">
    <location>
        <begin position="493"/>
        <end position="510"/>
    </location>
</feature>
<proteinExistence type="predicted"/>